<gene>
    <name evidence="2" type="ORF">ACFHYO_04800</name>
</gene>
<dbReference type="PANTHER" id="PTHR33164:SF43">
    <property type="entry name" value="HTH-TYPE TRANSCRIPTIONAL REPRESSOR YETL"/>
    <property type="match status" value="1"/>
</dbReference>
<dbReference type="Pfam" id="PF12802">
    <property type="entry name" value="MarR_2"/>
    <property type="match status" value="1"/>
</dbReference>
<dbReference type="InterPro" id="IPR036390">
    <property type="entry name" value="WH_DNA-bd_sf"/>
</dbReference>
<dbReference type="InterPro" id="IPR000835">
    <property type="entry name" value="HTH_MarR-typ"/>
</dbReference>
<feature type="domain" description="HTH marR-type" evidence="1">
    <location>
        <begin position="21"/>
        <end position="153"/>
    </location>
</feature>
<organism evidence="2 3">
    <name type="scientific">Paracoccus panacisoli</name>
    <dbReference type="NCBI Taxonomy" id="1510163"/>
    <lineage>
        <taxon>Bacteria</taxon>
        <taxon>Pseudomonadati</taxon>
        <taxon>Pseudomonadota</taxon>
        <taxon>Alphaproteobacteria</taxon>
        <taxon>Rhodobacterales</taxon>
        <taxon>Paracoccaceae</taxon>
        <taxon>Paracoccus</taxon>
    </lineage>
</organism>
<dbReference type="Gene3D" id="1.10.10.10">
    <property type="entry name" value="Winged helix-like DNA-binding domain superfamily/Winged helix DNA-binding domain"/>
    <property type="match status" value="1"/>
</dbReference>
<name>A0ABV6T2F3_9RHOB</name>
<dbReference type="PRINTS" id="PR00598">
    <property type="entry name" value="HTHMARR"/>
</dbReference>
<dbReference type="SMART" id="SM00347">
    <property type="entry name" value="HTH_MARR"/>
    <property type="match status" value="1"/>
</dbReference>
<keyword evidence="3" id="KW-1185">Reference proteome</keyword>
<protein>
    <submittedName>
        <fullName evidence="2">MarR family winged helix-turn-helix transcriptional regulator</fullName>
    </submittedName>
</protein>
<reference evidence="2 3" key="1">
    <citation type="submission" date="2024-09" db="EMBL/GenBank/DDBJ databases">
        <authorList>
            <person name="Sun Q."/>
            <person name="Mori K."/>
        </authorList>
    </citation>
    <scope>NUCLEOTIDE SEQUENCE [LARGE SCALE GENOMIC DNA]</scope>
    <source>
        <strain evidence="2 3">KCTC 42086</strain>
    </source>
</reference>
<dbReference type="EMBL" id="JBHMQU010000017">
    <property type="protein sequence ID" value="MFC0811433.1"/>
    <property type="molecule type" value="Genomic_DNA"/>
</dbReference>
<dbReference type="RefSeq" id="WP_394318750.1">
    <property type="nucleotide sequence ID" value="NZ_JBHMQU010000017.1"/>
</dbReference>
<dbReference type="PROSITE" id="PS50995">
    <property type="entry name" value="HTH_MARR_2"/>
    <property type="match status" value="1"/>
</dbReference>
<proteinExistence type="predicted"/>
<accession>A0ABV6T2F3</accession>
<evidence type="ECO:0000313" key="3">
    <source>
        <dbReference type="Proteomes" id="UP001589920"/>
    </source>
</evidence>
<dbReference type="SUPFAM" id="SSF46785">
    <property type="entry name" value="Winged helix' DNA-binding domain"/>
    <property type="match status" value="1"/>
</dbReference>
<evidence type="ECO:0000259" key="1">
    <source>
        <dbReference type="PROSITE" id="PS50995"/>
    </source>
</evidence>
<comment type="caution">
    <text evidence="2">The sequence shown here is derived from an EMBL/GenBank/DDBJ whole genome shotgun (WGS) entry which is preliminary data.</text>
</comment>
<dbReference type="InterPro" id="IPR039422">
    <property type="entry name" value="MarR/SlyA-like"/>
</dbReference>
<dbReference type="InterPro" id="IPR036388">
    <property type="entry name" value="WH-like_DNA-bd_sf"/>
</dbReference>
<dbReference type="PANTHER" id="PTHR33164">
    <property type="entry name" value="TRANSCRIPTIONAL REGULATOR, MARR FAMILY"/>
    <property type="match status" value="1"/>
</dbReference>
<evidence type="ECO:0000313" key="2">
    <source>
        <dbReference type="EMBL" id="MFC0811433.1"/>
    </source>
</evidence>
<dbReference type="Proteomes" id="UP001589920">
    <property type="component" value="Unassembled WGS sequence"/>
</dbReference>
<sequence length="164" mass="17289">MTAALPDHAPAVATVDSDAVSALLGYNLKRSYLIVRGAADEALAPHGLRVVSFTALSVIVDNPGLAPSQLAEALAMERSNIVLIVDALETAELITRGRSRTDRRRQALMATVRGRRVRDRAAAEVAAAEAAAVSMLDTDEKNTLLALLTRISAPPPAQKAAREG</sequence>